<dbReference type="PROSITE" id="PS50887">
    <property type="entry name" value="GGDEF"/>
    <property type="match status" value="1"/>
</dbReference>
<dbReference type="InterPro" id="IPR050469">
    <property type="entry name" value="Diguanylate_Cyclase"/>
</dbReference>
<dbReference type="InterPro" id="IPR000160">
    <property type="entry name" value="GGDEF_dom"/>
</dbReference>
<gene>
    <name evidence="7" type="ORF">GCM10022279_04660</name>
</gene>
<dbReference type="SUPFAM" id="SSF55073">
    <property type="entry name" value="Nucleotide cyclase"/>
    <property type="match status" value="1"/>
</dbReference>
<feature type="transmembrane region" description="Helical" evidence="5">
    <location>
        <begin position="156"/>
        <end position="177"/>
    </location>
</feature>
<dbReference type="Gene3D" id="3.30.70.270">
    <property type="match status" value="1"/>
</dbReference>
<evidence type="ECO:0000256" key="3">
    <source>
        <dbReference type="SAM" id="Coils"/>
    </source>
</evidence>
<keyword evidence="5" id="KW-0812">Transmembrane</keyword>
<dbReference type="SMART" id="SM00267">
    <property type="entry name" value="GGDEF"/>
    <property type="match status" value="1"/>
</dbReference>
<evidence type="ECO:0000256" key="1">
    <source>
        <dbReference type="ARBA" id="ARBA00012528"/>
    </source>
</evidence>
<proteinExistence type="predicted"/>
<organism evidence="7 8">
    <name type="scientific">Comamonas faecalis</name>
    <dbReference type="NCBI Taxonomy" id="1387849"/>
    <lineage>
        <taxon>Bacteria</taxon>
        <taxon>Pseudomonadati</taxon>
        <taxon>Pseudomonadota</taxon>
        <taxon>Betaproteobacteria</taxon>
        <taxon>Burkholderiales</taxon>
        <taxon>Comamonadaceae</taxon>
        <taxon>Comamonas</taxon>
    </lineage>
</organism>
<comment type="caution">
    <text evidence="7">The sequence shown here is derived from an EMBL/GenBank/DDBJ whole genome shotgun (WGS) entry which is preliminary data.</text>
</comment>
<evidence type="ECO:0000259" key="6">
    <source>
        <dbReference type="PROSITE" id="PS50887"/>
    </source>
</evidence>
<dbReference type="NCBIfam" id="TIGR00254">
    <property type="entry name" value="GGDEF"/>
    <property type="match status" value="1"/>
</dbReference>
<dbReference type="Pfam" id="PF00990">
    <property type="entry name" value="GGDEF"/>
    <property type="match status" value="1"/>
</dbReference>
<evidence type="ECO:0000313" key="8">
    <source>
        <dbReference type="Proteomes" id="UP001501627"/>
    </source>
</evidence>
<reference evidence="8" key="1">
    <citation type="journal article" date="2019" name="Int. J. Syst. Evol. Microbiol.">
        <title>The Global Catalogue of Microorganisms (GCM) 10K type strain sequencing project: providing services to taxonomists for standard genome sequencing and annotation.</title>
        <authorList>
            <consortium name="The Broad Institute Genomics Platform"/>
            <consortium name="The Broad Institute Genome Sequencing Center for Infectious Disease"/>
            <person name="Wu L."/>
            <person name="Ma J."/>
        </authorList>
    </citation>
    <scope>NUCLEOTIDE SEQUENCE [LARGE SCALE GENOMIC DNA]</scope>
    <source>
        <strain evidence="8">JCM 17561</strain>
    </source>
</reference>
<evidence type="ECO:0000256" key="2">
    <source>
        <dbReference type="ARBA" id="ARBA00034247"/>
    </source>
</evidence>
<keyword evidence="8" id="KW-1185">Reference proteome</keyword>
<accession>A0ABP7QM64</accession>
<name>A0ABP7QM64_9BURK</name>
<evidence type="ECO:0000313" key="7">
    <source>
        <dbReference type="EMBL" id="GAA3984488.1"/>
    </source>
</evidence>
<keyword evidence="5" id="KW-1133">Transmembrane helix</keyword>
<feature type="domain" description="GGDEF" evidence="6">
    <location>
        <begin position="231"/>
        <end position="364"/>
    </location>
</feature>
<dbReference type="InterPro" id="IPR043128">
    <property type="entry name" value="Rev_trsase/Diguanyl_cyclase"/>
</dbReference>
<feature type="region of interest" description="Disordered" evidence="4">
    <location>
        <begin position="362"/>
        <end position="396"/>
    </location>
</feature>
<dbReference type="PROSITE" id="PS51257">
    <property type="entry name" value="PROKAR_LIPOPROTEIN"/>
    <property type="match status" value="1"/>
</dbReference>
<comment type="catalytic activity">
    <reaction evidence="2">
        <text>2 GTP = 3',3'-c-di-GMP + 2 diphosphate</text>
        <dbReference type="Rhea" id="RHEA:24898"/>
        <dbReference type="ChEBI" id="CHEBI:33019"/>
        <dbReference type="ChEBI" id="CHEBI:37565"/>
        <dbReference type="ChEBI" id="CHEBI:58805"/>
        <dbReference type="EC" id="2.7.7.65"/>
    </reaction>
</comment>
<feature type="transmembrane region" description="Helical" evidence="5">
    <location>
        <begin position="48"/>
        <end position="65"/>
    </location>
</feature>
<dbReference type="PANTHER" id="PTHR45138">
    <property type="entry name" value="REGULATORY COMPONENTS OF SENSORY TRANSDUCTION SYSTEM"/>
    <property type="match status" value="1"/>
</dbReference>
<keyword evidence="3" id="KW-0175">Coiled coil</keyword>
<sequence>MRDVLLGTHPQLRRPLALTALTCVLMGCCILAMQAVAAAGLADARPVHWWSLASGCWVLGCFVLIRSGLTQHWRDPAFTLVQIGGAIASNALAYVIAGQGRGIVPPMLALVMIFCVFGLTPRQIKGLLAYAVALYVLAIAATQRQPRHAPDTMLTLVYLFIIVMVLMASTRLTLYIHGMRQRLQRQKGELADALAQIRALATRDELTGLPNRRYAQEALRLKLLRAQRGGQPVQLAVLDLDFFKHINDLHGHVAGDQVLRHFAATVQAGIRAEDILARWGGEEFILLLDNTTAPEAAALLERVRQAVQAMSVTLGDGALLRTTVSLGAAEQQAGDTPQTLFERADGALYAAKTAGRNRLAWAADTAPQPSKPAYGLSAASPPVDVAPAPIAARAPR</sequence>
<dbReference type="EC" id="2.7.7.65" evidence="1"/>
<feature type="transmembrane region" description="Helical" evidence="5">
    <location>
        <begin position="77"/>
        <end position="97"/>
    </location>
</feature>
<dbReference type="Proteomes" id="UP001501627">
    <property type="component" value="Unassembled WGS sequence"/>
</dbReference>
<feature type="transmembrane region" description="Helical" evidence="5">
    <location>
        <begin position="103"/>
        <end position="120"/>
    </location>
</feature>
<evidence type="ECO:0000256" key="4">
    <source>
        <dbReference type="SAM" id="MobiDB-lite"/>
    </source>
</evidence>
<keyword evidence="5" id="KW-0472">Membrane</keyword>
<dbReference type="RefSeq" id="WP_344868021.1">
    <property type="nucleotide sequence ID" value="NZ_BAABBP010000003.1"/>
</dbReference>
<dbReference type="CDD" id="cd01949">
    <property type="entry name" value="GGDEF"/>
    <property type="match status" value="1"/>
</dbReference>
<dbReference type="PANTHER" id="PTHR45138:SF9">
    <property type="entry name" value="DIGUANYLATE CYCLASE DGCM-RELATED"/>
    <property type="match status" value="1"/>
</dbReference>
<feature type="compositionally biased region" description="Low complexity" evidence="4">
    <location>
        <begin position="377"/>
        <end position="396"/>
    </location>
</feature>
<dbReference type="EMBL" id="BAABBP010000003">
    <property type="protein sequence ID" value="GAA3984488.1"/>
    <property type="molecule type" value="Genomic_DNA"/>
</dbReference>
<protein>
    <recommendedName>
        <fullName evidence="1">diguanylate cyclase</fullName>
        <ecNumber evidence="1">2.7.7.65</ecNumber>
    </recommendedName>
</protein>
<feature type="coiled-coil region" evidence="3">
    <location>
        <begin position="176"/>
        <end position="203"/>
    </location>
</feature>
<feature type="transmembrane region" description="Helical" evidence="5">
    <location>
        <begin position="127"/>
        <end position="144"/>
    </location>
</feature>
<dbReference type="InterPro" id="IPR029787">
    <property type="entry name" value="Nucleotide_cyclase"/>
</dbReference>
<evidence type="ECO:0000256" key="5">
    <source>
        <dbReference type="SAM" id="Phobius"/>
    </source>
</evidence>